<comment type="caution">
    <text evidence="1">The sequence shown here is derived from an EMBL/GenBank/DDBJ whole genome shotgun (WGS) entry which is preliminary data.</text>
</comment>
<dbReference type="RefSeq" id="WP_133514771.1">
    <property type="nucleotide sequence ID" value="NZ_SNWX01000008.1"/>
</dbReference>
<reference evidence="1 2" key="1">
    <citation type="submission" date="2019-03" db="EMBL/GenBank/DDBJ databases">
        <title>Subsurface microbial communities from deep shales in Ohio and West Virginia, USA.</title>
        <authorList>
            <person name="Wrighton K."/>
        </authorList>
    </citation>
    <scope>NUCLEOTIDE SEQUENCE [LARGE SCALE GENOMIC DNA]</scope>
    <source>
        <strain evidence="1 2">MA284_T2</strain>
    </source>
</reference>
<name>A0A4R6LTP3_9FIRM</name>
<dbReference type="Proteomes" id="UP000295064">
    <property type="component" value="Unassembled WGS sequence"/>
</dbReference>
<dbReference type="OrthoDB" id="2110275at2"/>
<protein>
    <submittedName>
        <fullName evidence="1">Uncharacterized protein</fullName>
    </submittedName>
</protein>
<sequence>MNKAMLCTIKRDQEEKKILIIKNKINTEKHDLKVDYQREDTDPDVQHLISSQVGQKLKIDFLEGAESWKLVSKKMFISNFDYAYDLSSLKEFIDSLILFKANDREIDQEIIIMLKNDIFSTAAFWENDNIDQDLTSELILKYWELEPIESYPENDYYKTLLQFADGEIENIDQKTANFWFDIPADIRTKVNELIKKGEIKFNNYLIYLQTRDNYILNNLLLDFIKDAADESQESINNLFEKFHYQLIDELTKKALEKNQKIELDPIIPQPESKRSELELNPDLEMKDYSLLEIFDHYSIEIDFESLKLFSEDSIVSLSDYLKSLASHLNYLNEMREKLKCDSCGQRLDYDLDYSQKIAAYKVKAARCNNLECEKFDQEINF</sequence>
<dbReference type="AlphaFoldDB" id="A0A4R6LTP3"/>
<evidence type="ECO:0000313" key="2">
    <source>
        <dbReference type="Proteomes" id="UP000295064"/>
    </source>
</evidence>
<proteinExistence type="predicted"/>
<organism evidence="1 2">
    <name type="scientific">Halanaerobium saccharolyticum</name>
    <dbReference type="NCBI Taxonomy" id="43595"/>
    <lineage>
        <taxon>Bacteria</taxon>
        <taxon>Bacillati</taxon>
        <taxon>Bacillota</taxon>
        <taxon>Clostridia</taxon>
        <taxon>Halanaerobiales</taxon>
        <taxon>Halanaerobiaceae</taxon>
        <taxon>Halanaerobium</taxon>
    </lineage>
</organism>
<gene>
    <name evidence="1" type="ORF">DFR79_10860</name>
</gene>
<evidence type="ECO:0000313" key="1">
    <source>
        <dbReference type="EMBL" id="TDO92034.1"/>
    </source>
</evidence>
<dbReference type="EMBL" id="SNWX01000008">
    <property type="protein sequence ID" value="TDO92034.1"/>
    <property type="molecule type" value="Genomic_DNA"/>
</dbReference>
<accession>A0A4R6LTP3</accession>